<evidence type="ECO:0008006" key="12">
    <source>
        <dbReference type="Google" id="ProtNLM"/>
    </source>
</evidence>
<dbReference type="InterPro" id="IPR036852">
    <property type="entry name" value="Peptidase_S8/S53_dom_sf"/>
</dbReference>
<dbReference type="Proteomes" id="UP000636960">
    <property type="component" value="Unassembled WGS sequence"/>
</dbReference>
<comment type="caution">
    <text evidence="10">The sequence shown here is derived from an EMBL/GenBank/DDBJ whole genome shotgun (WGS) entry which is preliminary data.</text>
</comment>
<accession>A0A919K5J6</accession>
<dbReference type="InterPro" id="IPR015500">
    <property type="entry name" value="Peptidase_S8_subtilisin-rel"/>
</dbReference>
<reference evidence="10" key="1">
    <citation type="submission" date="2021-01" db="EMBL/GenBank/DDBJ databases">
        <title>Whole genome shotgun sequence of Actinoplanes rishiriensis NBRC 108556.</title>
        <authorList>
            <person name="Komaki H."/>
            <person name="Tamura T."/>
        </authorList>
    </citation>
    <scope>NUCLEOTIDE SEQUENCE</scope>
    <source>
        <strain evidence="10">NBRC 108556</strain>
    </source>
</reference>
<dbReference type="EMBL" id="BOMV01000078">
    <property type="protein sequence ID" value="GIF00005.1"/>
    <property type="molecule type" value="Genomic_DNA"/>
</dbReference>
<dbReference type="Pfam" id="PF00082">
    <property type="entry name" value="Peptidase_S8"/>
    <property type="match status" value="1"/>
</dbReference>
<dbReference type="GO" id="GO:0006508">
    <property type="term" value="P:proteolysis"/>
    <property type="evidence" value="ECO:0007669"/>
    <property type="project" value="UniProtKB-KW"/>
</dbReference>
<dbReference type="InterPro" id="IPR023828">
    <property type="entry name" value="Peptidase_S8_Ser-AS"/>
</dbReference>
<keyword evidence="2 5" id="KW-0645">Protease</keyword>
<dbReference type="Pfam" id="PF05922">
    <property type="entry name" value="Inhibitor_I9"/>
    <property type="match status" value="1"/>
</dbReference>
<sequence>MDRGNRRVLGAAALVAGLLAVGTPVAAAPAGGPVYVPAGATVVKDRYIVTLKATAGPAALAAAPVATRYGGEAVRTYRKALNGFALRATEAQARRLSADPQVARVEADAISYGAEARYYPLWNLDLVDQRSSVLDDLYVYPDSAGAGVTAYVMDTGVRTTHSQFGGRASVGVDTVEDGWNGQDCHTEGHGTHVAGTVGGVTFGIANRASLVSVRVLGCNNQGLNSEIIAGIDWITQNGVKPAVVNMSLGGGRSPAMDTAVTNSINAGYTYVASAGNWNADACNYSPAAVPAVITVAASNSINERATGWGGTQPGSNYGTCVDLFAPGQEIRSAHNATDSAVRVLRGTSMASPHVAGAAALLLADQPALTPAQVHAALVGSATLNAIAPATLSGSPNRLLYVEHPPAPSARVAVERRLAAGR</sequence>
<evidence type="ECO:0000256" key="5">
    <source>
        <dbReference type="PROSITE-ProRule" id="PRU01240"/>
    </source>
</evidence>
<dbReference type="PANTHER" id="PTHR43806:SF11">
    <property type="entry name" value="CEREVISIN-RELATED"/>
    <property type="match status" value="1"/>
</dbReference>
<dbReference type="Gene3D" id="3.30.70.80">
    <property type="entry name" value="Peptidase S8 propeptide/proteinase inhibitor I9"/>
    <property type="match status" value="1"/>
</dbReference>
<feature type="domain" description="Peptidase S8/S53" evidence="8">
    <location>
        <begin position="145"/>
        <end position="382"/>
    </location>
</feature>
<dbReference type="InterPro" id="IPR022398">
    <property type="entry name" value="Peptidase_S8_His-AS"/>
</dbReference>
<dbReference type="InterPro" id="IPR000209">
    <property type="entry name" value="Peptidase_S8/S53_dom"/>
</dbReference>
<dbReference type="SUPFAM" id="SSF52743">
    <property type="entry name" value="Subtilisin-like"/>
    <property type="match status" value="1"/>
</dbReference>
<feature type="active site" description="Charge relay system" evidence="5">
    <location>
        <position position="348"/>
    </location>
</feature>
<dbReference type="CDD" id="cd04077">
    <property type="entry name" value="Peptidases_S8_PCSK9_ProteinaseK_like"/>
    <property type="match status" value="1"/>
</dbReference>
<dbReference type="PROSITE" id="PS00137">
    <property type="entry name" value="SUBTILASE_HIS"/>
    <property type="match status" value="1"/>
</dbReference>
<dbReference type="InterPro" id="IPR010259">
    <property type="entry name" value="S8pro/Inhibitor_I9"/>
</dbReference>
<gene>
    <name evidence="10" type="ORF">Ari01nite_74690</name>
</gene>
<evidence type="ECO:0000256" key="7">
    <source>
        <dbReference type="SAM" id="SignalP"/>
    </source>
</evidence>
<dbReference type="PROSITE" id="PS00138">
    <property type="entry name" value="SUBTILASE_SER"/>
    <property type="match status" value="1"/>
</dbReference>
<evidence type="ECO:0000256" key="4">
    <source>
        <dbReference type="ARBA" id="ARBA00022825"/>
    </source>
</evidence>
<evidence type="ECO:0000256" key="2">
    <source>
        <dbReference type="ARBA" id="ARBA00022670"/>
    </source>
</evidence>
<dbReference type="AlphaFoldDB" id="A0A919K5J6"/>
<evidence type="ECO:0000313" key="10">
    <source>
        <dbReference type="EMBL" id="GIF00005.1"/>
    </source>
</evidence>
<protein>
    <recommendedName>
        <fullName evidence="12">Serine protease</fullName>
    </recommendedName>
</protein>
<dbReference type="GO" id="GO:0005615">
    <property type="term" value="C:extracellular space"/>
    <property type="evidence" value="ECO:0007669"/>
    <property type="project" value="TreeGrafter"/>
</dbReference>
<dbReference type="RefSeq" id="WP_203787264.1">
    <property type="nucleotide sequence ID" value="NZ_BOMV01000078.1"/>
</dbReference>
<organism evidence="10 11">
    <name type="scientific">Paractinoplanes rishiriensis</name>
    <dbReference type="NCBI Taxonomy" id="1050105"/>
    <lineage>
        <taxon>Bacteria</taxon>
        <taxon>Bacillati</taxon>
        <taxon>Actinomycetota</taxon>
        <taxon>Actinomycetes</taxon>
        <taxon>Micromonosporales</taxon>
        <taxon>Micromonosporaceae</taxon>
        <taxon>Paractinoplanes</taxon>
    </lineage>
</organism>
<name>A0A919K5J6_9ACTN</name>
<dbReference type="Gene3D" id="3.40.50.200">
    <property type="entry name" value="Peptidase S8/S53 domain"/>
    <property type="match status" value="1"/>
</dbReference>
<dbReference type="PROSITE" id="PS51318">
    <property type="entry name" value="TAT"/>
    <property type="match status" value="1"/>
</dbReference>
<feature type="active site" description="Charge relay system" evidence="5">
    <location>
        <position position="189"/>
    </location>
</feature>
<evidence type="ECO:0000259" key="8">
    <source>
        <dbReference type="Pfam" id="PF00082"/>
    </source>
</evidence>
<dbReference type="InterPro" id="IPR037045">
    <property type="entry name" value="S8pro/Inhibitor_I9_sf"/>
</dbReference>
<dbReference type="PROSITE" id="PS51892">
    <property type="entry name" value="SUBTILASE"/>
    <property type="match status" value="1"/>
</dbReference>
<dbReference type="PANTHER" id="PTHR43806">
    <property type="entry name" value="PEPTIDASE S8"/>
    <property type="match status" value="1"/>
</dbReference>
<comment type="similarity">
    <text evidence="1 5 6">Belongs to the peptidase S8 family.</text>
</comment>
<evidence type="ECO:0000256" key="1">
    <source>
        <dbReference type="ARBA" id="ARBA00011073"/>
    </source>
</evidence>
<feature type="signal peptide" evidence="7">
    <location>
        <begin position="1"/>
        <end position="27"/>
    </location>
</feature>
<keyword evidence="3 5" id="KW-0378">Hydrolase</keyword>
<evidence type="ECO:0000313" key="11">
    <source>
        <dbReference type="Proteomes" id="UP000636960"/>
    </source>
</evidence>
<proteinExistence type="inferred from homology"/>
<dbReference type="InterPro" id="IPR034193">
    <property type="entry name" value="PCSK9_ProteinaseK-like"/>
</dbReference>
<dbReference type="InterPro" id="IPR023827">
    <property type="entry name" value="Peptidase_S8_Asp-AS"/>
</dbReference>
<keyword evidence="4 5" id="KW-0720">Serine protease</keyword>
<dbReference type="GO" id="GO:0004252">
    <property type="term" value="F:serine-type endopeptidase activity"/>
    <property type="evidence" value="ECO:0007669"/>
    <property type="project" value="UniProtKB-UniRule"/>
</dbReference>
<feature type="chain" id="PRO_5037940540" description="Serine protease" evidence="7">
    <location>
        <begin position="28"/>
        <end position="421"/>
    </location>
</feature>
<evidence type="ECO:0000259" key="9">
    <source>
        <dbReference type="Pfam" id="PF05922"/>
    </source>
</evidence>
<dbReference type="InterPro" id="IPR050131">
    <property type="entry name" value="Peptidase_S8_subtilisin-like"/>
</dbReference>
<keyword evidence="7" id="KW-0732">Signal</keyword>
<feature type="active site" description="Charge relay system" evidence="5">
    <location>
        <position position="154"/>
    </location>
</feature>
<evidence type="ECO:0000256" key="3">
    <source>
        <dbReference type="ARBA" id="ARBA00022801"/>
    </source>
</evidence>
<dbReference type="PRINTS" id="PR00723">
    <property type="entry name" value="SUBTILISIN"/>
</dbReference>
<evidence type="ECO:0000256" key="6">
    <source>
        <dbReference type="RuleBase" id="RU003355"/>
    </source>
</evidence>
<feature type="domain" description="Inhibitor I9" evidence="9">
    <location>
        <begin position="47"/>
        <end position="110"/>
    </location>
</feature>
<dbReference type="SUPFAM" id="SSF54897">
    <property type="entry name" value="Protease propeptides/inhibitors"/>
    <property type="match status" value="1"/>
</dbReference>
<keyword evidence="11" id="KW-1185">Reference proteome</keyword>
<dbReference type="PROSITE" id="PS00136">
    <property type="entry name" value="SUBTILASE_ASP"/>
    <property type="match status" value="1"/>
</dbReference>
<dbReference type="FunFam" id="3.40.50.200:FF:000014">
    <property type="entry name" value="Proteinase K"/>
    <property type="match status" value="1"/>
</dbReference>
<dbReference type="InterPro" id="IPR006311">
    <property type="entry name" value="TAT_signal"/>
</dbReference>